<sequence length="194" mass="22385">MKNNRHGKSAILTYSDYSKIRKQVRSKKYKLLIDLGWFTGERIGALCQLKISDCYDDKLISRSHINFKARTRKASPSGKRRTRQLKAHSTLIESLQAYKPDTNISEYIFHGRDGVDHITTRWCDKILRAAVERAGLEAKGISWHSFRRTFATRLHRSGVSIFVISKLLDHSDVRTTQEYIDVFEDQIEGAIEAL</sequence>
<dbReference type="SUPFAM" id="SSF56349">
    <property type="entry name" value="DNA breaking-rejoining enzymes"/>
    <property type="match status" value="1"/>
</dbReference>
<comment type="similarity">
    <text evidence="1">Belongs to the 'phage' integrase family.</text>
</comment>
<dbReference type="Gene3D" id="1.10.443.10">
    <property type="entry name" value="Intergrase catalytic core"/>
    <property type="match status" value="1"/>
</dbReference>
<dbReference type="GO" id="GO:0015074">
    <property type="term" value="P:DNA integration"/>
    <property type="evidence" value="ECO:0007669"/>
    <property type="project" value="InterPro"/>
</dbReference>
<dbReference type="EMBL" id="AP018227">
    <property type="protein sequence ID" value="BAY85993.1"/>
    <property type="molecule type" value="Genomic_DNA"/>
</dbReference>
<dbReference type="InterPro" id="IPR002104">
    <property type="entry name" value="Integrase_catalytic"/>
</dbReference>
<dbReference type="AlphaFoldDB" id="A0A1Z4LXN3"/>
<evidence type="ECO:0000259" key="4">
    <source>
        <dbReference type="PROSITE" id="PS51898"/>
    </source>
</evidence>
<feature type="domain" description="Tyr recombinase" evidence="4">
    <location>
        <begin position="7"/>
        <end position="192"/>
    </location>
</feature>
<reference evidence="5 6" key="1">
    <citation type="submission" date="2017-06" db="EMBL/GenBank/DDBJ databases">
        <title>Genome sequencing of cyanobaciteial culture collection at National Institute for Environmental Studies (NIES).</title>
        <authorList>
            <person name="Hirose Y."/>
            <person name="Shimura Y."/>
            <person name="Fujisawa T."/>
            <person name="Nakamura Y."/>
            <person name="Kawachi M."/>
        </authorList>
    </citation>
    <scope>NUCLEOTIDE SEQUENCE [LARGE SCALE GENOMIC DNA]</scope>
    <source>
        <strain evidence="5 6">NIES-267</strain>
    </source>
</reference>
<proteinExistence type="inferred from homology"/>
<dbReference type="Proteomes" id="UP000218418">
    <property type="component" value="Chromosome"/>
</dbReference>
<evidence type="ECO:0000256" key="1">
    <source>
        <dbReference type="ARBA" id="ARBA00008857"/>
    </source>
</evidence>
<dbReference type="PROSITE" id="PS51898">
    <property type="entry name" value="TYR_RECOMBINASE"/>
    <property type="match status" value="1"/>
</dbReference>
<evidence type="ECO:0000256" key="2">
    <source>
        <dbReference type="ARBA" id="ARBA00023125"/>
    </source>
</evidence>
<dbReference type="PANTHER" id="PTHR30349:SF41">
    <property type="entry name" value="INTEGRASE_RECOMBINASE PROTEIN MJ0367-RELATED"/>
    <property type="match status" value="1"/>
</dbReference>
<keyword evidence="6" id="KW-1185">Reference proteome</keyword>
<accession>A0A1Z4LXN3</accession>
<evidence type="ECO:0000256" key="3">
    <source>
        <dbReference type="ARBA" id="ARBA00023172"/>
    </source>
</evidence>
<keyword evidence="2" id="KW-0238">DNA-binding</keyword>
<gene>
    <name evidence="5" type="ORF">NIES267_54990</name>
</gene>
<dbReference type="GO" id="GO:0006310">
    <property type="term" value="P:DNA recombination"/>
    <property type="evidence" value="ECO:0007669"/>
    <property type="project" value="UniProtKB-KW"/>
</dbReference>
<evidence type="ECO:0000313" key="5">
    <source>
        <dbReference type="EMBL" id="BAY85993.1"/>
    </source>
</evidence>
<dbReference type="InterPro" id="IPR013762">
    <property type="entry name" value="Integrase-like_cat_sf"/>
</dbReference>
<dbReference type="InterPro" id="IPR011010">
    <property type="entry name" value="DNA_brk_join_enz"/>
</dbReference>
<protein>
    <submittedName>
        <fullName evidence="5">Integrase family protein</fullName>
    </submittedName>
</protein>
<dbReference type="GO" id="GO:0003677">
    <property type="term" value="F:DNA binding"/>
    <property type="evidence" value="ECO:0007669"/>
    <property type="project" value="UniProtKB-KW"/>
</dbReference>
<dbReference type="PANTHER" id="PTHR30349">
    <property type="entry name" value="PHAGE INTEGRASE-RELATED"/>
    <property type="match status" value="1"/>
</dbReference>
<dbReference type="OrthoDB" id="305957at2"/>
<organism evidence="5 6">
    <name type="scientific">Calothrix parasitica NIES-267</name>
    <dbReference type="NCBI Taxonomy" id="1973488"/>
    <lineage>
        <taxon>Bacteria</taxon>
        <taxon>Bacillati</taxon>
        <taxon>Cyanobacteriota</taxon>
        <taxon>Cyanophyceae</taxon>
        <taxon>Nostocales</taxon>
        <taxon>Calotrichaceae</taxon>
        <taxon>Calothrix</taxon>
    </lineage>
</organism>
<dbReference type="Pfam" id="PF00589">
    <property type="entry name" value="Phage_integrase"/>
    <property type="match status" value="1"/>
</dbReference>
<keyword evidence="3" id="KW-0233">DNA recombination</keyword>
<dbReference type="CDD" id="cd00397">
    <property type="entry name" value="DNA_BRE_C"/>
    <property type="match status" value="1"/>
</dbReference>
<evidence type="ECO:0000313" key="6">
    <source>
        <dbReference type="Proteomes" id="UP000218418"/>
    </source>
</evidence>
<name>A0A1Z4LXN3_9CYAN</name>
<dbReference type="InterPro" id="IPR050090">
    <property type="entry name" value="Tyrosine_recombinase_XerCD"/>
</dbReference>